<evidence type="ECO:0000313" key="3">
    <source>
        <dbReference type="EMBL" id="CAF4450491.1"/>
    </source>
</evidence>
<evidence type="ECO:0000313" key="4">
    <source>
        <dbReference type="Proteomes" id="UP000663868"/>
    </source>
</evidence>
<dbReference type="PROSITE" id="PS51125">
    <property type="entry name" value="NHL"/>
    <property type="match status" value="1"/>
</dbReference>
<dbReference type="PANTHER" id="PTHR24104">
    <property type="entry name" value="E3 UBIQUITIN-PROTEIN LIGASE NHLRC1-RELATED"/>
    <property type="match status" value="1"/>
</dbReference>
<evidence type="ECO:0008006" key="5">
    <source>
        <dbReference type="Google" id="ProtNLM"/>
    </source>
</evidence>
<feature type="non-terminal residue" evidence="3">
    <location>
        <position position="1"/>
    </location>
</feature>
<proteinExistence type="predicted"/>
<reference evidence="3" key="1">
    <citation type="submission" date="2021-02" db="EMBL/GenBank/DDBJ databases">
        <authorList>
            <person name="Nowell W R."/>
        </authorList>
    </citation>
    <scope>NUCLEOTIDE SEQUENCE</scope>
</reference>
<dbReference type="Proteomes" id="UP000663868">
    <property type="component" value="Unassembled WGS sequence"/>
</dbReference>
<dbReference type="InterPro" id="IPR050952">
    <property type="entry name" value="TRIM-NHL_E3_ligases"/>
</dbReference>
<dbReference type="Gene3D" id="2.120.10.30">
    <property type="entry name" value="TolB, C-terminal domain"/>
    <property type="match status" value="1"/>
</dbReference>
<accession>A0A820SIN1</accession>
<evidence type="ECO:0000256" key="1">
    <source>
        <dbReference type="ARBA" id="ARBA00022737"/>
    </source>
</evidence>
<feature type="non-terminal residue" evidence="3">
    <location>
        <position position="141"/>
    </location>
</feature>
<dbReference type="PANTHER" id="PTHR24104:SF25">
    <property type="entry name" value="PROTEIN LIN-41"/>
    <property type="match status" value="1"/>
</dbReference>
<comment type="caution">
    <text evidence="3">The sequence shown here is derived from an EMBL/GenBank/DDBJ whole genome shotgun (WGS) entry which is preliminary data.</text>
</comment>
<dbReference type="AlphaFoldDB" id="A0A820SIN1"/>
<keyword evidence="1" id="KW-0677">Repeat</keyword>
<dbReference type="SUPFAM" id="SSF101898">
    <property type="entry name" value="NHL repeat"/>
    <property type="match status" value="1"/>
</dbReference>
<dbReference type="GO" id="GO:0008270">
    <property type="term" value="F:zinc ion binding"/>
    <property type="evidence" value="ECO:0007669"/>
    <property type="project" value="UniProtKB-KW"/>
</dbReference>
<dbReference type="InterPro" id="IPR011042">
    <property type="entry name" value="6-blade_b-propeller_TolB-like"/>
</dbReference>
<dbReference type="Pfam" id="PF01436">
    <property type="entry name" value="NHL"/>
    <property type="match status" value="2"/>
</dbReference>
<dbReference type="InterPro" id="IPR001258">
    <property type="entry name" value="NHL_repeat"/>
</dbReference>
<sequence>TVMNVNGSCYGLFIDISDSLYCTLKTLHQVVKLLLNNGTTIPTIAAGNGSAGSLSNMLNSPQGICVDSNLNLYIADCANNRIQFVQTGQLNGVTVVGNGSSTNIILNYPTGIVLDANGYLFIVDSYNHRIVGSSSYGFRCI</sequence>
<gene>
    <name evidence="3" type="ORF">KXQ929_LOCUS53919</name>
</gene>
<evidence type="ECO:0000256" key="2">
    <source>
        <dbReference type="PROSITE-ProRule" id="PRU00504"/>
    </source>
</evidence>
<name>A0A820SIN1_9BILA</name>
<organism evidence="3 4">
    <name type="scientific">Adineta steineri</name>
    <dbReference type="NCBI Taxonomy" id="433720"/>
    <lineage>
        <taxon>Eukaryota</taxon>
        <taxon>Metazoa</taxon>
        <taxon>Spiralia</taxon>
        <taxon>Gnathifera</taxon>
        <taxon>Rotifera</taxon>
        <taxon>Eurotatoria</taxon>
        <taxon>Bdelloidea</taxon>
        <taxon>Adinetida</taxon>
        <taxon>Adinetidae</taxon>
        <taxon>Adineta</taxon>
    </lineage>
</organism>
<feature type="repeat" description="NHL" evidence="2">
    <location>
        <begin position="49"/>
        <end position="88"/>
    </location>
</feature>
<dbReference type="EMBL" id="CAJOBB010031414">
    <property type="protein sequence ID" value="CAF4450491.1"/>
    <property type="molecule type" value="Genomic_DNA"/>
</dbReference>
<protein>
    <recommendedName>
        <fullName evidence="5">NHL repeat containing protein-like protein</fullName>
    </recommendedName>
</protein>